<proteinExistence type="predicted"/>
<evidence type="ECO:0000313" key="1">
    <source>
        <dbReference type="EMBL" id="MPD02830.1"/>
    </source>
</evidence>
<organism evidence="1 2">
    <name type="scientific">Portunus trituberculatus</name>
    <name type="common">Swimming crab</name>
    <name type="synonym">Neptunus trituberculatus</name>
    <dbReference type="NCBI Taxonomy" id="210409"/>
    <lineage>
        <taxon>Eukaryota</taxon>
        <taxon>Metazoa</taxon>
        <taxon>Ecdysozoa</taxon>
        <taxon>Arthropoda</taxon>
        <taxon>Crustacea</taxon>
        <taxon>Multicrustacea</taxon>
        <taxon>Malacostraca</taxon>
        <taxon>Eumalacostraca</taxon>
        <taxon>Eucarida</taxon>
        <taxon>Decapoda</taxon>
        <taxon>Pleocyemata</taxon>
        <taxon>Brachyura</taxon>
        <taxon>Eubrachyura</taxon>
        <taxon>Portunoidea</taxon>
        <taxon>Portunidae</taxon>
        <taxon>Portuninae</taxon>
        <taxon>Portunus</taxon>
    </lineage>
</organism>
<reference evidence="1 2" key="1">
    <citation type="submission" date="2019-05" db="EMBL/GenBank/DDBJ databases">
        <title>Another draft genome of Portunus trituberculatus and its Hox gene families provides insights of decapod evolution.</title>
        <authorList>
            <person name="Jeong J.-H."/>
            <person name="Song I."/>
            <person name="Kim S."/>
            <person name="Choi T."/>
            <person name="Kim D."/>
            <person name="Ryu S."/>
            <person name="Kim W."/>
        </authorList>
    </citation>
    <scope>NUCLEOTIDE SEQUENCE [LARGE SCALE GENOMIC DNA]</scope>
    <source>
        <tissue evidence="1">Muscle</tissue>
    </source>
</reference>
<name>A0A5B7K6Z7_PORTR</name>
<evidence type="ECO:0000313" key="2">
    <source>
        <dbReference type="Proteomes" id="UP000324222"/>
    </source>
</evidence>
<dbReference type="AlphaFoldDB" id="A0A5B7K6Z7"/>
<gene>
    <name evidence="1" type="ORF">E2C01_098435</name>
</gene>
<dbReference type="EMBL" id="VSRR010133296">
    <property type="protein sequence ID" value="MPD02830.1"/>
    <property type="molecule type" value="Genomic_DNA"/>
</dbReference>
<accession>A0A5B7K6Z7</accession>
<comment type="caution">
    <text evidence="1">The sequence shown here is derived from an EMBL/GenBank/DDBJ whole genome shotgun (WGS) entry which is preliminary data.</text>
</comment>
<dbReference type="OrthoDB" id="6374429at2759"/>
<sequence>METGPHEHPGPVKLQLDRVADVGTVHVGGQSLARELVFKVCKMFSAEALLCGFVSQVFSVRIPVRWVWYVGGSRCGGRRWHSG</sequence>
<protein>
    <submittedName>
        <fullName evidence="1">Uncharacterized protein</fullName>
    </submittedName>
</protein>
<dbReference type="Proteomes" id="UP000324222">
    <property type="component" value="Unassembled WGS sequence"/>
</dbReference>
<keyword evidence="2" id="KW-1185">Reference proteome</keyword>